<dbReference type="GO" id="GO:0005509">
    <property type="term" value="F:calcium ion binding"/>
    <property type="evidence" value="ECO:0007669"/>
    <property type="project" value="InterPro"/>
</dbReference>
<sequence>MWVPKCLCVPRGSRTPRRPGQQVFLRGGPSMRITALLTALLIFAGCEDTPDVSQKAPDEVTRSQAITNLESILTLNGAQNTDELGASAVIFGTRAYIGAPGAGIVAVYERGSIGTWAQVQTIQAPNASANARFGHAVAASQDWLVVGAPGDSEGGLDAGAIYLFSRSNLNFVRKTTALGPGQKLGTSVFAGADVYGGGAPEANARGNLYVETQDPQTFDWGLAVSTSQLSQTNERLGASVVYDPLSDTIIAGMPGRASSKGAFVAFERVIVEDPNEPEPLPAEWPAFAEFEAQSSGASDRVAEALALDGQVLVAGAPGASRAHIFTWSKPQATWVKELSGAANTGFGSSVAARGSRVAVGRPLATPRGNVEIFGRDIGGASNWGLEHSQSENGSVVYGAGLFYGSKLVVGAPGQGGNVYIYDVPSVPTALDDAYTTSGFGVYSIGAPGVLGNDTDPEGDPLSATLVQTASNGTLTLNANGSFIYTPSQGFSGQDSFTYTATDGQGTSNVATVTITTPALNQPPVAVDDNAQTTLNASVLIDVLANDTDPENDPLTLTSVNAGQNGTTQIENGQVRYIPGFNFTGQDTFTYLVSADGGFDQATVTVTIETGNRAPVANADNINTLEDTPVTFDPLDNDTDPDQDQLNLVSVTGATKGSIAIQSGSVVYTPNPNVSGTDTFEYRVSDGQLESVGQIVVAIAEVPDPPVTVADEINVSENTSITIDVLANDSDPEGGDLVVSQVTQPANGTAQIVNNTVEYVPNSHYWGTDSFSYTAQDPSGRFASATVTVTVLRVNSVPVWIAPTPNRPIDHIAGLPLRIIVAARDDDPEDTVVYALANKPAAATFDAATGVFEWQTGLQNTNVLMTFSAADNDITITREVQVRLSFEDRDLDGLPDEWEIQVGLDPNDSDSDGDGISDKEEVGPDLSNPRDTDDDSTIDALDLDSDDDGLLDAEEGLVDTDGDGIPNYRDFDSDDDGVQDADDNCPLDQNEDQADLDGDGVGDLCDDDRDGDGISNARELEWNTDPDNPDTDGDLITDGQEWGLGQAPRDTDGDQVPDVLDLDSDDDTVPDSEEAGDSDLATPPIDSDSDGIPDFIDADSDNDGITDGFDNCRTVFNPDQIDADENGIGDTCDPDVADEDEDGIADLVDNCPSTPNMDQTDSDGDDLGDVCDDDRDGDGVPNDADNCPDAPNSDQEDMDQDGIGDVCDDDRDGDSIPNQTDNCPGISNPNQIDTDEDGRGDACTDVTVPGGPLEEEEEAGCSGCSSGAAPYIWPILLGFWLWKPRSRKTKKKTLAT</sequence>
<dbReference type="SUPFAM" id="SSF103647">
    <property type="entry name" value="TSP type-3 repeat"/>
    <property type="match status" value="2"/>
</dbReference>
<dbReference type="InterPro" id="IPR028974">
    <property type="entry name" value="TSP_type-3_rpt"/>
</dbReference>
<name>A0A5B8XTT6_9DELT</name>
<dbReference type="InterPro" id="IPR003367">
    <property type="entry name" value="Thrombospondin_3-like_rpt"/>
</dbReference>
<dbReference type="InterPro" id="IPR028994">
    <property type="entry name" value="Integrin_alpha_N"/>
</dbReference>
<feature type="region of interest" description="Disordered" evidence="5">
    <location>
        <begin position="1115"/>
        <end position="1239"/>
    </location>
</feature>
<accession>A0A5B8XTT6</accession>
<feature type="compositionally biased region" description="Acidic residues" evidence="5">
    <location>
        <begin position="1120"/>
        <end position="1143"/>
    </location>
</feature>
<feature type="region of interest" description="Disordered" evidence="5">
    <location>
        <begin position="899"/>
        <end position="1102"/>
    </location>
</feature>
<keyword evidence="1" id="KW-0732">Signal</keyword>
<dbReference type="InterPro" id="IPR017897">
    <property type="entry name" value="Thrombospondin_3_rpt"/>
</dbReference>
<evidence type="ECO:0000256" key="2">
    <source>
        <dbReference type="ARBA" id="ARBA00022737"/>
    </source>
</evidence>
<feature type="compositionally biased region" description="Acidic residues" evidence="5">
    <location>
        <begin position="1159"/>
        <end position="1175"/>
    </location>
</feature>
<feature type="compositionally biased region" description="Acidic residues" evidence="5">
    <location>
        <begin position="1193"/>
        <end position="1211"/>
    </location>
</feature>
<reference evidence="6 7" key="1">
    <citation type="submission" date="2019-08" db="EMBL/GenBank/DDBJ databases">
        <authorList>
            <person name="Liang Q."/>
        </authorList>
    </citation>
    <scope>NUCLEOTIDE SEQUENCE [LARGE SCALE GENOMIC DNA]</scope>
    <source>
        <strain evidence="6 7">V1718</strain>
    </source>
</reference>
<dbReference type="SMART" id="SM00191">
    <property type="entry name" value="Int_alpha"/>
    <property type="match status" value="1"/>
</dbReference>
<dbReference type="Gene3D" id="2.60.40.2810">
    <property type="match status" value="4"/>
</dbReference>
<dbReference type="GO" id="GO:0007155">
    <property type="term" value="P:cell adhesion"/>
    <property type="evidence" value="ECO:0007669"/>
    <property type="project" value="InterPro"/>
</dbReference>
<keyword evidence="2" id="KW-0677">Repeat</keyword>
<evidence type="ECO:0000313" key="7">
    <source>
        <dbReference type="Proteomes" id="UP000321595"/>
    </source>
</evidence>
<dbReference type="PANTHER" id="PTHR10199:SF100">
    <property type="entry name" value="THROMBOSPONDIN, ISOFORM A"/>
    <property type="match status" value="1"/>
</dbReference>
<dbReference type="SUPFAM" id="SSF69318">
    <property type="entry name" value="Integrin alpha N-terminal domain"/>
    <property type="match status" value="1"/>
</dbReference>
<feature type="compositionally biased region" description="Acidic residues" evidence="5">
    <location>
        <begin position="971"/>
        <end position="1009"/>
    </location>
</feature>
<dbReference type="Proteomes" id="UP000321595">
    <property type="component" value="Chromosome"/>
</dbReference>
<dbReference type="KEGG" id="bbae:FRD01_19255"/>
<keyword evidence="4" id="KW-0325">Glycoprotein</keyword>
<feature type="compositionally biased region" description="Acidic residues" evidence="5">
    <location>
        <begin position="1021"/>
        <end position="1034"/>
    </location>
</feature>
<dbReference type="OrthoDB" id="5428840at2"/>
<dbReference type="InterPro" id="IPR013519">
    <property type="entry name" value="Int_alpha_beta-p"/>
</dbReference>
<organism evidence="6 7">
    <name type="scientific">Microvenator marinus</name>
    <dbReference type="NCBI Taxonomy" id="2600177"/>
    <lineage>
        <taxon>Bacteria</taxon>
        <taxon>Deltaproteobacteria</taxon>
        <taxon>Bradymonadales</taxon>
        <taxon>Microvenatoraceae</taxon>
        <taxon>Microvenator</taxon>
    </lineage>
</organism>
<feature type="compositionally biased region" description="Acidic residues" evidence="5">
    <location>
        <begin position="1059"/>
        <end position="1076"/>
    </location>
</feature>
<dbReference type="Gene3D" id="4.10.1080.10">
    <property type="entry name" value="TSP type-3 repeat"/>
    <property type="match status" value="4"/>
</dbReference>
<feature type="compositionally biased region" description="Acidic residues" evidence="5">
    <location>
        <begin position="931"/>
        <end position="961"/>
    </location>
</feature>
<dbReference type="PROSITE" id="PS51470">
    <property type="entry name" value="FG_GAP"/>
    <property type="match status" value="1"/>
</dbReference>
<dbReference type="EMBL" id="CP042467">
    <property type="protein sequence ID" value="QED29332.1"/>
    <property type="molecule type" value="Genomic_DNA"/>
</dbReference>
<keyword evidence="3" id="KW-0106">Calcium</keyword>
<proteinExistence type="predicted"/>
<evidence type="ECO:0000313" key="6">
    <source>
        <dbReference type="EMBL" id="QED29332.1"/>
    </source>
</evidence>
<dbReference type="Pfam" id="PF14312">
    <property type="entry name" value="FG-GAP_2"/>
    <property type="match status" value="1"/>
</dbReference>
<gene>
    <name evidence="6" type="ORF">FRD01_19255</name>
</gene>
<protein>
    <submittedName>
        <fullName evidence="6">Tandem-95 repeat protein</fullName>
    </submittedName>
</protein>
<evidence type="ECO:0000256" key="4">
    <source>
        <dbReference type="ARBA" id="ARBA00023180"/>
    </source>
</evidence>
<feature type="compositionally biased region" description="Polar residues" evidence="5">
    <location>
        <begin position="1215"/>
        <end position="1231"/>
    </location>
</feature>
<evidence type="ECO:0000256" key="1">
    <source>
        <dbReference type="ARBA" id="ARBA00022729"/>
    </source>
</evidence>
<keyword evidence="7" id="KW-1185">Reference proteome</keyword>
<dbReference type="FunFam" id="4.10.1080.10:FF:000001">
    <property type="entry name" value="Thrombospondin 3"/>
    <property type="match status" value="1"/>
</dbReference>
<dbReference type="NCBIfam" id="NF012211">
    <property type="entry name" value="tand_rpt_95"/>
    <property type="match status" value="4"/>
</dbReference>
<dbReference type="Pfam" id="PF02412">
    <property type="entry name" value="TSP_3"/>
    <property type="match status" value="5"/>
</dbReference>
<evidence type="ECO:0000256" key="3">
    <source>
        <dbReference type="ARBA" id="ARBA00022837"/>
    </source>
</evidence>
<dbReference type="PANTHER" id="PTHR10199">
    <property type="entry name" value="THROMBOSPONDIN"/>
    <property type="match status" value="1"/>
</dbReference>
<dbReference type="InterPro" id="IPR013517">
    <property type="entry name" value="FG-GAP"/>
</dbReference>
<feature type="compositionally biased region" description="Acidic residues" evidence="5">
    <location>
        <begin position="1086"/>
        <end position="1102"/>
    </location>
</feature>
<dbReference type="Pfam" id="PF17963">
    <property type="entry name" value="Big_9"/>
    <property type="match status" value="4"/>
</dbReference>
<evidence type="ECO:0000256" key="5">
    <source>
        <dbReference type="SAM" id="MobiDB-lite"/>
    </source>
</evidence>
<dbReference type="PROSITE" id="PS51234">
    <property type="entry name" value="TSP3"/>
    <property type="match status" value="2"/>
</dbReference>